<dbReference type="Gene3D" id="2.40.50.140">
    <property type="entry name" value="Nucleic acid-binding proteins"/>
    <property type="match status" value="4"/>
</dbReference>
<dbReference type="GO" id="GO:0005634">
    <property type="term" value="C:nucleus"/>
    <property type="evidence" value="ECO:0007669"/>
    <property type="project" value="UniProtKB-SubCell"/>
</dbReference>
<dbReference type="PANTHER" id="PTHR47165">
    <property type="entry name" value="OS03G0429900 PROTEIN"/>
    <property type="match status" value="1"/>
</dbReference>
<dbReference type="AlphaFoldDB" id="A0A674C7W8"/>
<dbReference type="Proteomes" id="UP000472277">
    <property type="component" value="Chromosome 12"/>
</dbReference>
<keyword evidence="3" id="KW-0235">DNA replication</keyword>
<evidence type="ECO:0000256" key="1">
    <source>
        <dbReference type="ARBA" id="ARBA00004123"/>
    </source>
</evidence>
<dbReference type="CDD" id="cd04475">
    <property type="entry name" value="RPA1_DBD_B"/>
    <property type="match status" value="1"/>
</dbReference>
<dbReference type="InterPro" id="IPR047192">
    <property type="entry name" value="Euk_RPA1_DBD_C"/>
</dbReference>
<accession>A0A674C7W8</accession>
<evidence type="ECO:0000256" key="8">
    <source>
        <dbReference type="ARBA" id="ARBA00023242"/>
    </source>
</evidence>
<evidence type="ECO:0000256" key="2">
    <source>
        <dbReference type="ARBA" id="ARBA00005690"/>
    </source>
</evidence>
<dbReference type="PANTHER" id="PTHR47165:SF4">
    <property type="entry name" value="OS03G0429900 PROTEIN"/>
    <property type="match status" value="1"/>
</dbReference>
<keyword evidence="6" id="KW-0862">Zinc</keyword>
<dbReference type="FunFam" id="2.40.50.140:FF:000041">
    <property type="entry name" value="Replication protein A subunit"/>
    <property type="match status" value="1"/>
</dbReference>
<dbReference type="GeneTree" id="ENSGT00390000012403"/>
<dbReference type="GO" id="GO:0006260">
    <property type="term" value="P:DNA replication"/>
    <property type="evidence" value="ECO:0007669"/>
    <property type="project" value="UniProtKB-KW"/>
</dbReference>
<dbReference type="InterPro" id="IPR012340">
    <property type="entry name" value="NA-bd_OB-fold"/>
</dbReference>
<dbReference type="InterPro" id="IPR031657">
    <property type="entry name" value="REPA_OB_2"/>
</dbReference>
<reference evidence="13" key="1">
    <citation type="submission" date="2025-08" db="UniProtKB">
        <authorList>
            <consortium name="Ensembl"/>
        </authorList>
    </citation>
    <scope>IDENTIFICATION</scope>
</reference>
<evidence type="ECO:0000256" key="5">
    <source>
        <dbReference type="ARBA" id="ARBA00022771"/>
    </source>
</evidence>
<evidence type="ECO:0000313" key="13">
    <source>
        <dbReference type="Ensembl" id="ENSSTUP00000079885.1"/>
    </source>
</evidence>
<feature type="domain" description="OB" evidence="10">
    <location>
        <begin position="118"/>
        <end position="205"/>
    </location>
</feature>
<evidence type="ECO:0000256" key="9">
    <source>
        <dbReference type="ARBA" id="ARBA00033010"/>
    </source>
</evidence>
<feature type="domain" description="Replication protein A OB" evidence="12">
    <location>
        <begin position="219"/>
        <end position="309"/>
    </location>
</feature>
<dbReference type="Pfam" id="PF16900">
    <property type="entry name" value="REPA_OB_2"/>
    <property type="match status" value="1"/>
</dbReference>
<comment type="similarity">
    <text evidence="2">Belongs to the replication factor A protein 1 family.</text>
</comment>
<organism evidence="13 14">
    <name type="scientific">Salmo trutta</name>
    <name type="common">Brown trout</name>
    <dbReference type="NCBI Taxonomy" id="8032"/>
    <lineage>
        <taxon>Eukaryota</taxon>
        <taxon>Metazoa</taxon>
        <taxon>Chordata</taxon>
        <taxon>Craniata</taxon>
        <taxon>Vertebrata</taxon>
        <taxon>Euteleostomi</taxon>
        <taxon>Actinopterygii</taxon>
        <taxon>Neopterygii</taxon>
        <taxon>Teleostei</taxon>
        <taxon>Protacanthopterygii</taxon>
        <taxon>Salmoniformes</taxon>
        <taxon>Salmonidae</taxon>
        <taxon>Salmoninae</taxon>
        <taxon>Salmo</taxon>
    </lineage>
</organism>
<keyword evidence="5" id="KW-0863">Zinc-finger</keyword>
<evidence type="ECO:0000256" key="3">
    <source>
        <dbReference type="ARBA" id="ARBA00022705"/>
    </source>
</evidence>
<dbReference type="GO" id="GO:0003677">
    <property type="term" value="F:DNA binding"/>
    <property type="evidence" value="ECO:0007669"/>
    <property type="project" value="UniProtKB-KW"/>
</dbReference>
<evidence type="ECO:0000256" key="4">
    <source>
        <dbReference type="ARBA" id="ARBA00022723"/>
    </source>
</evidence>
<feature type="domain" description="Replication factor A C-terminal" evidence="11">
    <location>
        <begin position="321"/>
        <end position="466"/>
    </location>
</feature>
<comment type="subcellular location">
    <subcellularLocation>
        <location evidence="1">Nucleus</location>
    </subcellularLocation>
</comment>
<dbReference type="Pfam" id="PF08646">
    <property type="entry name" value="Rep_fac-A_C"/>
    <property type="match status" value="1"/>
</dbReference>
<dbReference type="SUPFAM" id="SSF50249">
    <property type="entry name" value="Nucleic acid-binding proteins"/>
    <property type="match status" value="4"/>
</dbReference>
<evidence type="ECO:0000259" key="10">
    <source>
        <dbReference type="Pfam" id="PF01336"/>
    </source>
</evidence>
<dbReference type="Pfam" id="PF01336">
    <property type="entry name" value="tRNA_anti-codon"/>
    <property type="match status" value="1"/>
</dbReference>
<name>A0A674C7W8_SALTR</name>
<keyword evidence="7" id="KW-0238">DNA-binding</keyword>
<protein>
    <recommendedName>
        <fullName evidence="9">Replication factor A protein 1</fullName>
    </recommendedName>
</protein>
<keyword evidence="14" id="KW-1185">Reference proteome</keyword>
<dbReference type="GO" id="GO:0008270">
    <property type="term" value="F:zinc ion binding"/>
    <property type="evidence" value="ECO:0007669"/>
    <property type="project" value="UniProtKB-KW"/>
</dbReference>
<reference evidence="13" key="2">
    <citation type="submission" date="2025-09" db="UniProtKB">
        <authorList>
            <consortium name="Ensembl"/>
        </authorList>
    </citation>
    <scope>IDENTIFICATION</scope>
</reference>
<dbReference type="InterPro" id="IPR013955">
    <property type="entry name" value="Rep_factor-A_C"/>
</dbReference>
<sequence>MMCDDLHTRSFDPNLSLNRLVEENCLLPYCVCLLKRSVTNILNDGRCRVTVLEIEVVKSAEEMGGKIGTPTPYVKGKTTTITTTPTATVINLVHYRDSGKKTPIVVPIACLIPYQTKWTIRARVTKKNNIYLWSNPKGEGKLFSFEIVDESGEIKVTAFNKEVDKFFPLLETGKVYYISEGKVKETNKKYITSKNNYEIILRNVTSIVPCEDDQNLPMHMEKDDIIDVIGVCRSVDDLSGFARTGREAYKRNIHLMDTSGKAVAVTLWGEQAEMFDGSVQPIVAVKRARLSDFGGQSVSGIFSSAVMVNPDIPEVHTPMDYFSSVATVLLCCKESCLYQACPSADCKKKVIEQPNGLYHCEKCNKQFPNYKYCLKLSANIADFSDNQWVTCFHETAEGILGHSAETLGQLKDTDEAAFDEVFRKVKFTTHVFRNRVKLETYNDESRVKATVMKVKPVDHREYSRRLISNIRKMAA</sequence>
<keyword evidence="4" id="KW-0479">Metal-binding</keyword>
<keyword evidence="8" id="KW-0539">Nucleus</keyword>
<proteinExistence type="inferred from homology"/>
<dbReference type="FunFam" id="2.40.50.140:FF:000090">
    <property type="entry name" value="Replication protein A subunit"/>
    <property type="match status" value="1"/>
</dbReference>
<evidence type="ECO:0000259" key="11">
    <source>
        <dbReference type="Pfam" id="PF08646"/>
    </source>
</evidence>
<dbReference type="CDD" id="cd04476">
    <property type="entry name" value="RPA1_DBD_C"/>
    <property type="match status" value="1"/>
</dbReference>
<evidence type="ECO:0000259" key="12">
    <source>
        <dbReference type="Pfam" id="PF16900"/>
    </source>
</evidence>
<gene>
    <name evidence="13" type="primary">RPA1</name>
</gene>
<evidence type="ECO:0000256" key="7">
    <source>
        <dbReference type="ARBA" id="ARBA00023125"/>
    </source>
</evidence>
<evidence type="ECO:0000256" key="6">
    <source>
        <dbReference type="ARBA" id="ARBA00022833"/>
    </source>
</evidence>
<dbReference type="InterPro" id="IPR004365">
    <property type="entry name" value="NA-bd_OB_tRNA"/>
</dbReference>
<dbReference type="CDD" id="cd04474">
    <property type="entry name" value="RPA1_DBD_A"/>
    <property type="match status" value="1"/>
</dbReference>
<evidence type="ECO:0000313" key="14">
    <source>
        <dbReference type="Proteomes" id="UP000472277"/>
    </source>
</evidence>
<dbReference type="Ensembl" id="ENSSTUT00000085034.1">
    <property type="protein sequence ID" value="ENSSTUP00000079885.1"/>
    <property type="gene ID" value="ENSSTUG00000035163.1"/>
</dbReference>